<dbReference type="OrthoDB" id="9798585at2"/>
<dbReference type="RefSeq" id="WP_100277898.1">
    <property type="nucleotide sequence ID" value="NZ_CP018799.1"/>
</dbReference>
<dbReference type="InterPro" id="IPR014710">
    <property type="entry name" value="RmlC-like_jellyroll"/>
</dbReference>
<proteinExistence type="predicted"/>
<organism evidence="2 3">
    <name type="scientific">Mariprofundus aestuarium</name>
    <dbReference type="NCBI Taxonomy" id="1921086"/>
    <lineage>
        <taxon>Bacteria</taxon>
        <taxon>Pseudomonadati</taxon>
        <taxon>Pseudomonadota</taxon>
        <taxon>Candidatius Mariprofundia</taxon>
        <taxon>Mariprofundales</taxon>
        <taxon>Mariprofundaceae</taxon>
        <taxon>Mariprofundus</taxon>
    </lineage>
</organism>
<sequence>MRRDNIFSTIPTGLTGELTELIAHNRSVRIERIISKGHKSADGFWYDQNEDEWVTILKGAARLQLENNAEEVALSPGDHMLIPAHTKHRVRWTAPDEETIWLAIFSSEPLSDGE</sequence>
<dbReference type="Proteomes" id="UP000231701">
    <property type="component" value="Chromosome"/>
</dbReference>
<dbReference type="Gene3D" id="2.60.120.10">
    <property type="entry name" value="Jelly Rolls"/>
    <property type="match status" value="1"/>
</dbReference>
<dbReference type="EMBL" id="CP018799">
    <property type="protein sequence ID" value="ATX80084.1"/>
    <property type="molecule type" value="Genomic_DNA"/>
</dbReference>
<gene>
    <name evidence="2" type="ORF">Ga0123461_1671</name>
</gene>
<evidence type="ECO:0000259" key="1">
    <source>
        <dbReference type="Pfam" id="PF07883"/>
    </source>
</evidence>
<dbReference type="Pfam" id="PF07883">
    <property type="entry name" value="Cupin_2"/>
    <property type="match status" value="1"/>
</dbReference>
<protein>
    <submittedName>
        <fullName evidence="2">Cupin 2 domain-containing protein</fullName>
    </submittedName>
</protein>
<dbReference type="KEGG" id="maes:Ga0123461_1671"/>
<accession>A0A2K8L519</accession>
<dbReference type="InterPro" id="IPR011051">
    <property type="entry name" value="RmlC_Cupin_sf"/>
</dbReference>
<dbReference type="AlphaFoldDB" id="A0A2K8L519"/>
<dbReference type="InterPro" id="IPR013096">
    <property type="entry name" value="Cupin_2"/>
</dbReference>
<reference evidence="2 3" key="1">
    <citation type="submission" date="2016-12" db="EMBL/GenBank/DDBJ databases">
        <title>Isolation and genomic insights into novel planktonic Zetaproteobacteria from stratified waters of the Chesapeake Bay.</title>
        <authorList>
            <person name="McAllister S.M."/>
            <person name="Kato S."/>
            <person name="Chan C.S."/>
            <person name="Chiu B.K."/>
            <person name="Field E.K."/>
        </authorList>
    </citation>
    <scope>NUCLEOTIDE SEQUENCE [LARGE SCALE GENOMIC DNA]</scope>
    <source>
        <strain evidence="2 3">CP-5</strain>
    </source>
</reference>
<name>A0A2K8L519_MARES</name>
<feature type="domain" description="Cupin type-2" evidence="1">
    <location>
        <begin position="47"/>
        <end position="105"/>
    </location>
</feature>
<evidence type="ECO:0000313" key="3">
    <source>
        <dbReference type="Proteomes" id="UP000231701"/>
    </source>
</evidence>
<evidence type="ECO:0000313" key="2">
    <source>
        <dbReference type="EMBL" id="ATX80084.1"/>
    </source>
</evidence>
<keyword evidence="3" id="KW-1185">Reference proteome</keyword>
<dbReference type="CDD" id="cd06981">
    <property type="entry name" value="cupin_reut_a1446"/>
    <property type="match status" value="1"/>
</dbReference>
<dbReference type="SUPFAM" id="SSF51182">
    <property type="entry name" value="RmlC-like cupins"/>
    <property type="match status" value="1"/>
</dbReference>